<dbReference type="InterPro" id="IPR001584">
    <property type="entry name" value="Integrase_cat-core"/>
</dbReference>
<accession>A0A4Y2PYM5</accession>
<dbReference type="AlphaFoldDB" id="A0A4Y2PYM5"/>
<dbReference type="GO" id="GO:0015074">
    <property type="term" value="P:DNA integration"/>
    <property type="evidence" value="ECO:0007669"/>
    <property type="project" value="InterPro"/>
</dbReference>
<feature type="domain" description="Integrase catalytic" evidence="1">
    <location>
        <begin position="1"/>
        <end position="84"/>
    </location>
</feature>
<comment type="caution">
    <text evidence="2">The sequence shown here is derived from an EMBL/GenBank/DDBJ whole genome shotgun (WGS) entry which is preliminary data.</text>
</comment>
<dbReference type="InterPro" id="IPR036397">
    <property type="entry name" value="RNaseH_sf"/>
</dbReference>
<dbReference type="Proteomes" id="UP000499080">
    <property type="component" value="Unassembled WGS sequence"/>
</dbReference>
<evidence type="ECO:0000259" key="1">
    <source>
        <dbReference type="PROSITE" id="PS50994"/>
    </source>
</evidence>
<dbReference type="PANTHER" id="PTHR38681:SF1">
    <property type="entry name" value="RETROVIRUS-RELATED POL POLYPROTEIN FROM TRANSPOSON 412-LIKE PROTEIN"/>
    <property type="match status" value="1"/>
</dbReference>
<protein>
    <recommendedName>
        <fullName evidence="1">Integrase catalytic domain-containing protein</fullName>
    </recommendedName>
</protein>
<organism evidence="2 3">
    <name type="scientific">Araneus ventricosus</name>
    <name type="common">Orbweaver spider</name>
    <name type="synonym">Epeira ventricosa</name>
    <dbReference type="NCBI Taxonomy" id="182803"/>
    <lineage>
        <taxon>Eukaryota</taxon>
        <taxon>Metazoa</taxon>
        <taxon>Ecdysozoa</taxon>
        <taxon>Arthropoda</taxon>
        <taxon>Chelicerata</taxon>
        <taxon>Arachnida</taxon>
        <taxon>Araneae</taxon>
        <taxon>Araneomorphae</taxon>
        <taxon>Entelegynae</taxon>
        <taxon>Araneoidea</taxon>
        <taxon>Araneidae</taxon>
        <taxon>Araneus</taxon>
    </lineage>
</organism>
<sequence>MLDRSYSFTNVTAETVTREFYDHWISCFGMPYRVITDQGSKFRSEFFENIGGICGLKVCTTTACHPQCNEKFERIHRTLKSMMRAHNSIKWTRTLSTVLLGLRSALRGDTNDTIAKMVYRHPIGLQGEFFEKPKSILDDYTFAKELKKNKWNCVCVCV</sequence>
<keyword evidence="3" id="KW-1185">Reference proteome</keyword>
<reference evidence="2 3" key="1">
    <citation type="journal article" date="2019" name="Sci. Rep.">
        <title>Orb-weaving spider Araneus ventricosus genome elucidates the spidroin gene catalogue.</title>
        <authorList>
            <person name="Kono N."/>
            <person name="Nakamura H."/>
            <person name="Ohtoshi R."/>
            <person name="Moran D.A.P."/>
            <person name="Shinohara A."/>
            <person name="Yoshida Y."/>
            <person name="Fujiwara M."/>
            <person name="Mori M."/>
            <person name="Tomita M."/>
            <person name="Arakawa K."/>
        </authorList>
    </citation>
    <scope>NUCLEOTIDE SEQUENCE [LARGE SCALE GENOMIC DNA]</scope>
</reference>
<dbReference type="EMBL" id="BGPR01012490">
    <property type="protein sequence ID" value="GBN56284.1"/>
    <property type="molecule type" value="Genomic_DNA"/>
</dbReference>
<dbReference type="SUPFAM" id="SSF53098">
    <property type="entry name" value="Ribonuclease H-like"/>
    <property type="match status" value="1"/>
</dbReference>
<evidence type="ECO:0000313" key="2">
    <source>
        <dbReference type="EMBL" id="GBN56284.1"/>
    </source>
</evidence>
<dbReference type="PROSITE" id="PS50994">
    <property type="entry name" value="INTEGRASE"/>
    <property type="match status" value="1"/>
</dbReference>
<dbReference type="InterPro" id="IPR012337">
    <property type="entry name" value="RNaseH-like_sf"/>
</dbReference>
<name>A0A4Y2PYM5_ARAVE</name>
<dbReference type="PANTHER" id="PTHR38681">
    <property type="entry name" value="RETROVIRUS-RELATED POL POLYPROTEIN FROM TRANSPOSON 412-LIKE PROTEIN-RELATED"/>
    <property type="match status" value="1"/>
</dbReference>
<dbReference type="Gene3D" id="3.30.420.10">
    <property type="entry name" value="Ribonuclease H-like superfamily/Ribonuclease H"/>
    <property type="match status" value="1"/>
</dbReference>
<dbReference type="GO" id="GO:0003676">
    <property type="term" value="F:nucleic acid binding"/>
    <property type="evidence" value="ECO:0007669"/>
    <property type="project" value="InterPro"/>
</dbReference>
<gene>
    <name evidence="2" type="ORF">AVEN_10769_1</name>
</gene>
<dbReference type="OrthoDB" id="6433499at2759"/>
<evidence type="ECO:0000313" key="3">
    <source>
        <dbReference type="Proteomes" id="UP000499080"/>
    </source>
</evidence>
<proteinExistence type="predicted"/>